<reference evidence="1 2" key="1">
    <citation type="submission" date="2020-01" db="EMBL/GenBank/DDBJ databases">
        <title>Insect and environment-associated Actinomycetes.</title>
        <authorList>
            <person name="Currrie C."/>
            <person name="Chevrette M."/>
            <person name="Carlson C."/>
            <person name="Stubbendieck R."/>
            <person name="Wendt-Pienkowski E."/>
        </authorList>
    </citation>
    <scope>NUCLEOTIDE SEQUENCE [LARGE SCALE GENOMIC DNA]</scope>
    <source>
        <strain evidence="1 2">SID7754</strain>
    </source>
</reference>
<dbReference type="GO" id="GO:0003677">
    <property type="term" value="F:DNA binding"/>
    <property type="evidence" value="ECO:0007669"/>
    <property type="project" value="InterPro"/>
</dbReference>
<dbReference type="Gene3D" id="1.10.260.40">
    <property type="entry name" value="lambda repressor-like DNA-binding domains"/>
    <property type="match status" value="1"/>
</dbReference>
<evidence type="ECO:0000313" key="1">
    <source>
        <dbReference type="EMBL" id="NEB94939.1"/>
    </source>
</evidence>
<comment type="caution">
    <text evidence="1">The sequence shown here is derived from an EMBL/GenBank/DDBJ whole genome shotgun (WGS) entry which is preliminary data.</text>
</comment>
<dbReference type="EMBL" id="JAAGMR010000283">
    <property type="protein sequence ID" value="NEB94939.1"/>
    <property type="molecule type" value="Genomic_DNA"/>
</dbReference>
<dbReference type="InterPro" id="IPR001387">
    <property type="entry name" value="Cro/C1-type_HTH"/>
</dbReference>
<proteinExistence type="predicted"/>
<dbReference type="CDD" id="cd00093">
    <property type="entry name" value="HTH_XRE"/>
    <property type="match status" value="1"/>
</dbReference>
<dbReference type="Proteomes" id="UP000470520">
    <property type="component" value="Unassembled WGS sequence"/>
</dbReference>
<evidence type="ECO:0000313" key="2">
    <source>
        <dbReference type="Proteomes" id="UP000470520"/>
    </source>
</evidence>
<gene>
    <name evidence="1" type="ORF">G3I21_25200</name>
</gene>
<name>A0A7K3QYH6_9ACTN</name>
<protein>
    <submittedName>
        <fullName evidence="1">Helix-turn-helix transcriptional regulator</fullName>
    </submittedName>
</protein>
<dbReference type="AlphaFoldDB" id="A0A7K3QYH6"/>
<accession>A0A7K3QYH6</accession>
<dbReference type="InterPro" id="IPR010982">
    <property type="entry name" value="Lambda_DNA-bd_dom_sf"/>
</dbReference>
<organism evidence="1 2">
    <name type="scientific">Streptomyces bauhiniae</name>
    <dbReference type="NCBI Taxonomy" id="2340725"/>
    <lineage>
        <taxon>Bacteria</taxon>
        <taxon>Bacillati</taxon>
        <taxon>Actinomycetota</taxon>
        <taxon>Actinomycetes</taxon>
        <taxon>Kitasatosporales</taxon>
        <taxon>Streptomycetaceae</taxon>
        <taxon>Streptomyces</taxon>
    </lineage>
</organism>
<sequence length="135" mass="14761">MVEEAASSQPSPGPQPYALQAANTPLGRARLARGWSQEKVVRALTLLAGSWKWEIASESSLKVQLSRWEHGVTRPGETYRVLLCAVYRATPDELGFTHSRQSEPSAKSLRDRVSELEARLETLTGYLAVTGGLPA</sequence>